<keyword evidence="2" id="KW-1015">Disulfide bond</keyword>
<dbReference type="Gene3D" id="2.60.40.10">
    <property type="entry name" value="Immunoglobulins"/>
    <property type="match status" value="5"/>
</dbReference>
<protein>
    <submittedName>
        <fullName evidence="7">Uncharacterized protein</fullName>
    </submittedName>
</protein>
<dbReference type="SUPFAM" id="SSF49265">
    <property type="entry name" value="Fibronectin type III"/>
    <property type="match status" value="1"/>
</dbReference>
<dbReference type="SMART" id="SM00060">
    <property type="entry name" value="FN3"/>
    <property type="match status" value="2"/>
</dbReference>
<keyword evidence="3" id="KW-0393">Immunoglobulin domain</keyword>
<dbReference type="CDD" id="cd00063">
    <property type="entry name" value="FN3"/>
    <property type="match status" value="2"/>
</dbReference>
<dbReference type="AlphaFoldDB" id="A0A8K0KF39"/>
<dbReference type="GO" id="GO:0030424">
    <property type="term" value="C:axon"/>
    <property type="evidence" value="ECO:0007669"/>
    <property type="project" value="TreeGrafter"/>
</dbReference>
<evidence type="ECO:0000256" key="4">
    <source>
        <dbReference type="SAM" id="MobiDB-lite"/>
    </source>
</evidence>
<gene>
    <name evidence="7" type="ORF">J437_LFUL007938</name>
</gene>
<dbReference type="EMBL" id="KZ308540">
    <property type="protein sequence ID" value="KAG8231178.1"/>
    <property type="molecule type" value="Genomic_DNA"/>
</dbReference>
<dbReference type="GO" id="GO:0005886">
    <property type="term" value="C:plasma membrane"/>
    <property type="evidence" value="ECO:0007669"/>
    <property type="project" value="TreeGrafter"/>
</dbReference>
<feature type="domain" description="Fibronectin type-III" evidence="6">
    <location>
        <begin position="229"/>
        <end position="353"/>
    </location>
</feature>
<name>A0A8K0KF39_LADFU</name>
<evidence type="ECO:0000256" key="1">
    <source>
        <dbReference type="ARBA" id="ARBA00022737"/>
    </source>
</evidence>
<dbReference type="GO" id="GO:0070593">
    <property type="term" value="P:dendrite self-avoidance"/>
    <property type="evidence" value="ECO:0007669"/>
    <property type="project" value="TreeGrafter"/>
</dbReference>
<evidence type="ECO:0000259" key="5">
    <source>
        <dbReference type="PROSITE" id="PS50835"/>
    </source>
</evidence>
<proteinExistence type="predicted"/>
<evidence type="ECO:0000256" key="2">
    <source>
        <dbReference type="ARBA" id="ARBA00023157"/>
    </source>
</evidence>
<dbReference type="PANTHER" id="PTHR10075">
    <property type="entry name" value="BASIGIN RELATED"/>
    <property type="match status" value="1"/>
</dbReference>
<dbReference type="InterPro" id="IPR007110">
    <property type="entry name" value="Ig-like_dom"/>
</dbReference>
<evidence type="ECO:0000259" key="6">
    <source>
        <dbReference type="PROSITE" id="PS50853"/>
    </source>
</evidence>
<dbReference type="InterPro" id="IPR036116">
    <property type="entry name" value="FN3_sf"/>
</dbReference>
<dbReference type="GO" id="GO:0007156">
    <property type="term" value="P:homophilic cell adhesion via plasma membrane adhesion molecules"/>
    <property type="evidence" value="ECO:0007669"/>
    <property type="project" value="TreeGrafter"/>
</dbReference>
<dbReference type="FunFam" id="2.60.40.10:FF:000032">
    <property type="entry name" value="palladin isoform X1"/>
    <property type="match status" value="1"/>
</dbReference>
<dbReference type="Pfam" id="PF07679">
    <property type="entry name" value="I-set"/>
    <property type="match status" value="2"/>
</dbReference>
<dbReference type="Proteomes" id="UP000792457">
    <property type="component" value="Unassembled WGS sequence"/>
</dbReference>
<comment type="caution">
    <text evidence="7">The sequence shown here is derived from an EMBL/GenBank/DDBJ whole genome shotgun (WGS) entry which is preliminary data.</text>
</comment>
<dbReference type="SMART" id="SM00408">
    <property type="entry name" value="IGc2"/>
    <property type="match status" value="2"/>
</dbReference>
<dbReference type="InterPro" id="IPR013098">
    <property type="entry name" value="Ig_I-set"/>
</dbReference>
<dbReference type="InterPro" id="IPR003598">
    <property type="entry name" value="Ig_sub2"/>
</dbReference>
<dbReference type="InterPro" id="IPR013783">
    <property type="entry name" value="Ig-like_fold"/>
</dbReference>
<evidence type="ECO:0000313" key="8">
    <source>
        <dbReference type="Proteomes" id="UP000792457"/>
    </source>
</evidence>
<dbReference type="GO" id="GO:0007411">
    <property type="term" value="P:axon guidance"/>
    <property type="evidence" value="ECO:0007669"/>
    <property type="project" value="TreeGrafter"/>
</dbReference>
<sequence length="482" mass="52067">MQIRKLRMEDSGMFQCIASNLAGEDSFTTWLRVKTSAPLMEQPPQNLTVLDGKDATFVCHAAGAPTPNITWTRGDGSPVGGEGASGRIQVVEGGNLLVAAVRESDAGLYECTRANEAGSVSASAYLSVLVRTRIVQPPVDAKVILGLTASFQCRVSGDPSVPYSVWWIANNQPVPSEGIGRFSIDSETQTLSVREVRASDAGTYTCSLQSPGGNDTRSAKLRVVELPYAPVHVRAQRIPGSLSGGGKHVNISWTPGFDGNSPITKFVIQRREVPTAHGDGADDVVVDASTGEVLLSQWVTVEEEGGAVLGEKRWIVLKKLRAAAAYQFRVSAVNSVGEGSPSSPSNTITLPQEPPSGPPLGLVGSPRSPSEIIVQWQPPAEEHRNGLLLGYIVRLRLYGYQVPWSIRNITNETTKEENSYAFPHGRGFNCVMKVQRNYLIRDLITWKDYEVQIAAYNAKGVGVFSDGVKIKTKEGDRKSDFS</sequence>
<dbReference type="InterPro" id="IPR036179">
    <property type="entry name" value="Ig-like_dom_sf"/>
</dbReference>
<dbReference type="SMART" id="SM00409">
    <property type="entry name" value="IG"/>
    <property type="match status" value="2"/>
</dbReference>
<keyword evidence="8" id="KW-1185">Reference proteome</keyword>
<keyword evidence="1" id="KW-0677">Repeat</keyword>
<organism evidence="7 8">
    <name type="scientific">Ladona fulva</name>
    <name type="common">Scarce chaser dragonfly</name>
    <name type="synonym">Libellula fulva</name>
    <dbReference type="NCBI Taxonomy" id="123851"/>
    <lineage>
        <taxon>Eukaryota</taxon>
        <taxon>Metazoa</taxon>
        <taxon>Ecdysozoa</taxon>
        <taxon>Arthropoda</taxon>
        <taxon>Hexapoda</taxon>
        <taxon>Insecta</taxon>
        <taxon>Pterygota</taxon>
        <taxon>Palaeoptera</taxon>
        <taxon>Odonata</taxon>
        <taxon>Epiprocta</taxon>
        <taxon>Anisoptera</taxon>
        <taxon>Libelluloidea</taxon>
        <taxon>Libellulidae</taxon>
        <taxon>Ladona</taxon>
    </lineage>
</organism>
<dbReference type="PROSITE" id="PS50853">
    <property type="entry name" value="FN3"/>
    <property type="match status" value="2"/>
</dbReference>
<feature type="domain" description="Fibronectin type-III" evidence="6">
    <location>
        <begin position="358"/>
        <end position="475"/>
    </location>
</feature>
<feature type="compositionally biased region" description="Polar residues" evidence="4">
    <location>
        <begin position="340"/>
        <end position="350"/>
    </location>
</feature>
<evidence type="ECO:0000313" key="7">
    <source>
        <dbReference type="EMBL" id="KAG8231178.1"/>
    </source>
</evidence>
<accession>A0A8K0KF39</accession>
<reference evidence="7" key="2">
    <citation type="submission" date="2017-10" db="EMBL/GenBank/DDBJ databases">
        <title>Ladona fulva Genome sequencing and assembly.</title>
        <authorList>
            <person name="Murali S."/>
            <person name="Richards S."/>
            <person name="Bandaranaike D."/>
            <person name="Bellair M."/>
            <person name="Blankenburg K."/>
            <person name="Chao H."/>
            <person name="Dinh H."/>
            <person name="Doddapaneni H."/>
            <person name="Dugan-Rocha S."/>
            <person name="Elkadiri S."/>
            <person name="Gnanaolivu R."/>
            <person name="Hernandez B."/>
            <person name="Skinner E."/>
            <person name="Javaid M."/>
            <person name="Lee S."/>
            <person name="Li M."/>
            <person name="Ming W."/>
            <person name="Munidasa M."/>
            <person name="Muniz J."/>
            <person name="Nguyen L."/>
            <person name="Hughes D."/>
            <person name="Osuji N."/>
            <person name="Pu L.-L."/>
            <person name="Puazo M."/>
            <person name="Qu C."/>
            <person name="Quiroz J."/>
            <person name="Raj R."/>
            <person name="Weissenberger G."/>
            <person name="Xin Y."/>
            <person name="Zou X."/>
            <person name="Han Y."/>
            <person name="Worley K."/>
            <person name="Muzny D."/>
            <person name="Gibbs R."/>
        </authorList>
    </citation>
    <scope>NUCLEOTIDE SEQUENCE</scope>
    <source>
        <strain evidence="7">Sampled in the wild</strain>
    </source>
</reference>
<dbReference type="SUPFAM" id="SSF48726">
    <property type="entry name" value="Immunoglobulin"/>
    <property type="match status" value="3"/>
</dbReference>
<feature type="domain" description="Ig-like" evidence="5">
    <location>
        <begin position="132"/>
        <end position="222"/>
    </location>
</feature>
<dbReference type="Pfam" id="PF00041">
    <property type="entry name" value="fn3"/>
    <property type="match status" value="2"/>
</dbReference>
<dbReference type="GO" id="GO:0098632">
    <property type="term" value="F:cell-cell adhesion mediator activity"/>
    <property type="evidence" value="ECO:0007669"/>
    <property type="project" value="TreeGrafter"/>
</dbReference>
<dbReference type="InterPro" id="IPR003599">
    <property type="entry name" value="Ig_sub"/>
</dbReference>
<dbReference type="PANTHER" id="PTHR10075:SF100">
    <property type="entry name" value="FASCICLIN-2"/>
    <property type="match status" value="1"/>
</dbReference>
<evidence type="ECO:0000256" key="3">
    <source>
        <dbReference type="ARBA" id="ARBA00023319"/>
    </source>
</evidence>
<reference evidence="7" key="1">
    <citation type="submission" date="2013-04" db="EMBL/GenBank/DDBJ databases">
        <authorList>
            <person name="Qu J."/>
            <person name="Murali S.C."/>
            <person name="Bandaranaike D."/>
            <person name="Bellair M."/>
            <person name="Blankenburg K."/>
            <person name="Chao H."/>
            <person name="Dinh H."/>
            <person name="Doddapaneni H."/>
            <person name="Downs B."/>
            <person name="Dugan-Rocha S."/>
            <person name="Elkadiri S."/>
            <person name="Gnanaolivu R.D."/>
            <person name="Hernandez B."/>
            <person name="Javaid M."/>
            <person name="Jayaseelan J.C."/>
            <person name="Lee S."/>
            <person name="Li M."/>
            <person name="Ming W."/>
            <person name="Munidasa M."/>
            <person name="Muniz J."/>
            <person name="Nguyen L."/>
            <person name="Ongeri F."/>
            <person name="Osuji N."/>
            <person name="Pu L.-L."/>
            <person name="Puazo M."/>
            <person name="Qu C."/>
            <person name="Quiroz J."/>
            <person name="Raj R."/>
            <person name="Weissenberger G."/>
            <person name="Xin Y."/>
            <person name="Zou X."/>
            <person name="Han Y."/>
            <person name="Richards S."/>
            <person name="Worley K."/>
            <person name="Muzny D."/>
            <person name="Gibbs R."/>
        </authorList>
    </citation>
    <scope>NUCLEOTIDE SEQUENCE</scope>
    <source>
        <strain evidence="7">Sampled in the wild</strain>
    </source>
</reference>
<dbReference type="OrthoDB" id="8923679at2759"/>
<feature type="region of interest" description="Disordered" evidence="4">
    <location>
        <begin position="335"/>
        <end position="363"/>
    </location>
</feature>
<dbReference type="PROSITE" id="PS50835">
    <property type="entry name" value="IG_LIKE"/>
    <property type="match status" value="2"/>
</dbReference>
<feature type="domain" description="Ig-like" evidence="5">
    <location>
        <begin position="38"/>
        <end position="127"/>
    </location>
</feature>
<dbReference type="InterPro" id="IPR003961">
    <property type="entry name" value="FN3_dom"/>
</dbReference>